<proteinExistence type="predicted"/>
<dbReference type="Proteomes" id="UP000198584">
    <property type="component" value="Unassembled WGS sequence"/>
</dbReference>
<dbReference type="GO" id="GO:0006974">
    <property type="term" value="P:DNA damage response"/>
    <property type="evidence" value="ECO:0007669"/>
    <property type="project" value="TreeGrafter"/>
</dbReference>
<dbReference type="InterPro" id="IPR052022">
    <property type="entry name" value="26kDa_periplasmic_antigen"/>
</dbReference>
<dbReference type="PANTHER" id="PTHR34387:SF2">
    <property type="entry name" value="SLR1258 PROTEIN"/>
    <property type="match status" value="1"/>
</dbReference>
<evidence type="ECO:0000313" key="1">
    <source>
        <dbReference type="EMBL" id="SEB18094.1"/>
    </source>
</evidence>
<dbReference type="Gene3D" id="3.30.70.2970">
    <property type="entry name" value="Protein of unknown function (DUF541), domain 2"/>
    <property type="match status" value="1"/>
</dbReference>
<dbReference type="RefSeq" id="WP_176791756.1">
    <property type="nucleotide sequence ID" value="NZ_FNQR01000024.1"/>
</dbReference>
<sequence length="218" mass="23958">MYHYPVQRNTTEKPWTMKVTGTGTVAAAPDQAVIITGVETEDMSLQEAQSANSASIQRIIDALIRAGIPESQIQTSEFRINPVYDFKDGEQVFRGYKVTNLLKITLYDMTVIGSIIDTATANGANIVRGVEFSLQHTDVIYNQALTEALRQAEQKAQTIARSLHANLNAIPQSVIENPDTSQPSPFFTATALQAAPTPIEPGQLMIKADVLVSYHYYL</sequence>
<accession>A0A1H4H8H4</accession>
<dbReference type="STRING" id="571932.SAMN05421743_12424"/>
<dbReference type="EMBL" id="FNQR01000024">
    <property type="protein sequence ID" value="SEB18094.1"/>
    <property type="molecule type" value="Genomic_DNA"/>
</dbReference>
<dbReference type="AlphaFoldDB" id="A0A1H4H8H4"/>
<dbReference type="InterPro" id="IPR007497">
    <property type="entry name" value="SIMPL/DUF541"/>
</dbReference>
<gene>
    <name evidence="1" type="ORF">SAMN05421743_12424</name>
</gene>
<dbReference type="Gene3D" id="3.30.110.170">
    <property type="entry name" value="Protein of unknown function (DUF541), domain 1"/>
    <property type="match status" value="1"/>
</dbReference>
<organism evidence="1 2">
    <name type="scientific">Thalassobacillus cyri</name>
    <dbReference type="NCBI Taxonomy" id="571932"/>
    <lineage>
        <taxon>Bacteria</taxon>
        <taxon>Bacillati</taxon>
        <taxon>Bacillota</taxon>
        <taxon>Bacilli</taxon>
        <taxon>Bacillales</taxon>
        <taxon>Bacillaceae</taxon>
        <taxon>Thalassobacillus</taxon>
    </lineage>
</organism>
<protein>
    <recommendedName>
        <fullName evidence="3">SIMPL domain-containing protein</fullName>
    </recommendedName>
</protein>
<evidence type="ECO:0008006" key="3">
    <source>
        <dbReference type="Google" id="ProtNLM"/>
    </source>
</evidence>
<dbReference type="Pfam" id="PF04402">
    <property type="entry name" value="SIMPL"/>
    <property type="match status" value="1"/>
</dbReference>
<dbReference type="PANTHER" id="PTHR34387">
    <property type="entry name" value="SLR1258 PROTEIN"/>
    <property type="match status" value="1"/>
</dbReference>
<reference evidence="1 2" key="1">
    <citation type="submission" date="2016-10" db="EMBL/GenBank/DDBJ databases">
        <authorList>
            <person name="de Groot N.N."/>
        </authorList>
    </citation>
    <scope>NUCLEOTIDE SEQUENCE [LARGE SCALE GENOMIC DNA]</scope>
    <source>
        <strain evidence="1 2">CCM7597</strain>
    </source>
</reference>
<name>A0A1H4H8H4_9BACI</name>
<evidence type="ECO:0000313" key="2">
    <source>
        <dbReference type="Proteomes" id="UP000198584"/>
    </source>
</evidence>
<keyword evidence="2" id="KW-1185">Reference proteome</keyword>